<protein>
    <recommendedName>
        <fullName evidence="5">Inner membrane-spanning protein YciB</fullName>
    </recommendedName>
</protein>
<dbReference type="EMBL" id="QFNN01000090">
    <property type="protein sequence ID" value="PZO88464.1"/>
    <property type="molecule type" value="Genomic_DNA"/>
</dbReference>
<organism evidence="6 7">
    <name type="scientific">Sphingomonas sanxanigenens</name>
    <dbReference type="NCBI Taxonomy" id="397260"/>
    <lineage>
        <taxon>Bacteria</taxon>
        <taxon>Pseudomonadati</taxon>
        <taxon>Pseudomonadota</taxon>
        <taxon>Alphaproteobacteria</taxon>
        <taxon>Sphingomonadales</taxon>
        <taxon>Sphingomonadaceae</taxon>
        <taxon>Sphingomonas</taxon>
    </lineage>
</organism>
<keyword evidence="2 5" id="KW-0812">Transmembrane</keyword>
<evidence type="ECO:0000256" key="3">
    <source>
        <dbReference type="ARBA" id="ARBA00022989"/>
    </source>
</evidence>
<feature type="transmembrane region" description="Helical" evidence="5">
    <location>
        <begin position="116"/>
        <end position="136"/>
    </location>
</feature>
<dbReference type="Proteomes" id="UP000249066">
    <property type="component" value="Unassembled WGS sequence"/>
</dbReference>
<evidence type="ECO:0000256" key="2">
    <source>
        <dbReference type="ARBA" id="ARBA00022692"/>
    </source>
</evidence>
<comment type="subcellular location">
    <subcellularLocation>
        <location evidence="5">Cell inner membrane</location>
        <topology evidence="5">Multi-pass membrane protein</topology>
    </subcellularLocation>
</comment>
<dbReference type="GO" id="GO:0005886">
    <property type="term" value="C:plasma membrane"/>
    <property type="evidence" value="ECO:0007669"/>
    <property type="project" value="UniProtKB-SubCell"/>
</dbReference>
<feature type="transmembrane region" description="Helical" evidence="5">
    <location>
        <begin position="156"/>
        <end position="174"/>
    </location>
</feature>
<dbReference type="NCBIfam" id="TIGR00997">
    <property type="entry name" value="ispZ"/>
    <property type="match status" value="1"/>
</dbReference>
<proteinExistence type="inferred from homology"/>
<keyword evidence="4 5" id="KW-0472">Membrane</keyword>
<sequence length="225" mass="24748">MVRPERPNPTGFEDRHVTNPAPAKEALSPGLRMAIDFGPLATFFAANALAPEPKLMKVLVATTAFVIATVIAMILSWAKSGRVSPMLWISGGLVVVFGGLTLWFRDQTFIQVKPTIVYAMFAIILTYGLISGRPLLKMLLETAYPGLNDTGWRKLTINWAIFFAGMAALNEIVWRTQSWDFWVGFKLWGAIPMTILFAMANIPMLMKHGLTAEAAKDSPPVPPEG</sequence>
<dbReference type="NCBIfam" id="NF001323">
    <property type="entry name" value="PRK00259.1-1"/>
    <property type="match status" value="1"/>
</dbReference>
<evidence type="ECO:0000313" key="7">
    <source>
        <dbReference type="Proteomes" id="UP000249066"/>
    </source>
</evidence>
<keyword evidence="5" id="KW-0997">Cell inner membrane</keyword>
<comment type="caution">
    <text evidence="6">The sequence shown here is derived from an EMBL/GenBank/DDBJ whole genome shotgun (WGS) entry which is preliminary data.</text>
</comment>
<evidence type="ECO:0000256" key="4">
    <source>
        <dbReference type="ARBA" id="ARBA00023136"/>
    </source>
</evidence>
<name>A0A2W5A1K1_9SPHN</name>
<comment type="similarity">
    <text evidence="5">Belongs to the YciB family.</text>
</comment>
<feature type="transmembrane region" description="Helical" evidence="5">
    <location>
        <begin position="58"/>
        <end position="78"/>
    </location>
</feature>
<comment type="function">
    <text evidence="5">Plays a role in cell envelope biogenesis, maintenance of cell envelope integrity and membrane homeostasis.</text>
</comment>
<dbReference type="PANTHER" id="PTHR36917:SF1">
    <property type="entry name" value="INNER MEMBRANE-SPANNING PROTEIN YCIB"/>
    <property type="match status" value="1"/>
</dbReference>
<dbReference type="PANTHER" id="PTHR36917">
    <property type="entry name" value="INTRACELLULAR SEPTATION PROTEIN A-RELATED"/>
    <property type="match status" value="1"/>
</dbReference>
<accession>A0A2W5A1K1</accession>
<feature type="transmembrane region" description="Helical" evidence="5">
    <location>
        <begin position="84"/>
        <end position="104"/>
    </location>
</feature>
<evidence type="ECO:0000256" key="5">
    <source>
        <dbReference type="HAMAP-Rule" id="MF_00189"/>
    </source>
</evidence>
<gene>
    <name evidence="5" type="primary">yciB</name>
    <name evidence="6" type="ORF">DI623_12660</name>
</gene>
<dbReference type="Pfam" id="PF04279">
    <property type="entry name" value="IspA"/>
    <property type="match status" value="1"/>
</dbReference>
<dbReference type="HAMAP" id="MF_00189">
    <property type="entry name" value="YciB"/>
    <property type="match status" value="1"/>
</dbReference>
<reference evidence="6 7" key="1">
    <citation type="submission" date="2017-08" db="EMBL/GenBank/DDBJ databases">
        <title>Infants hospitalized years apart are colonized by the same room-sourced microbial strains.</title>
        <authorList>
            <person name="Brooks B."/>
            <person name="Olm M.R."/>
            <person name="Firek B.A."/>
            <person name="Baker R."/>
            <person name="Thomas B.C."/>
            <person name="Morowitz M.J."/>
            <person name="Banfield J.F."/>
        </authorList>
    </citation>
    <scope>NUCLEOTIDE SEQUENCE [LARGE SCALE GENOMIC DNA]</scope>
    <source>
        <strain evidence="6">S2_018_000_R2_101</strain>
    </source>
</reference>
<evidence type="ECO:0000313" key="6">
    <source>
        <dbReference type="EMBL" id="PZO88464.1"/>
    </source>
</evidence>
<evidence type="ECO:0000256" key="1">
    <source>
        <dbReference type="ARBA" id="ARBA00022475"/>
    </source>
</evidence>
<keyword evidence="1 5" id="KW-1003">Cell membrane</keyword>
<keyword evidence="3 5" id="KW-1133">Transmembrane helix</keyword>
<dbReference type="AlphaFoldDB" id="A0A2W5A1K1"/>
<feature type="transmembrane region" description="Helical" evidence="5">
    <location>
        <begin position="181"/>
        <end position="200"/>
    </location>
</feature>
<dbReference type="InterPro" id="IPR006008">
    <property type="entry name" value="YciB"/>
</dbReference>